<evidence type="ECO:0000313" key="1">
    <source>
        <dbReference type="EMBL" id="CAL2102240.1"/>
    </source>
</evidence>
<gene>
    <name evidence="1" type="ORF">T190423A01A_10803</name>
</gene>
<keyword evidence="2" id="KW-1185">Reference proteome</keyword>
<name>A0ABM9P9I0_9FLAO</name>
<dbReference type="Proteomes" id="UP001497527">
    <property type="component" value="Unassembled WGS sequence"/>
</dbReference>
<sequence>MACIKKSYEKTEKYNYSTDNDSNQLSHIWTRNRKVENNRKAS</sequence>
<reference evidence="1 2" key="1">
    <citation type="submission" date="2024-05" db="EMBL/GenBank/DDBJ databases">
        <authorList>
            <person name="Duchaud E."/>
        </authorList>
    </citation>
    <scope>NUCLEOTIDE SEQUENCE [LARGE SCALE GENOMIC DNA]</scope>
    <source>
        <strain evidence="1">Ena-SAMPLE-TAB-13-05-2024-13:56:06:370-140308</strain>
    </source>
</reference>
<dbReference type="EMBL" id="CAXJIO010000010">
    <property type="protein sequence ID" value="CAL2102240.1"/>
    <property type="molecule type" value="Genomic_DNA"/>
</dbReference>
<accession>A0ABM9P9I0</accession>
<evidence type="ECO:0000313" key="2">
    <source>
        <dbReference type="Proteomes" id="UP001497527"/>
    </source>
</evidence>
<organism evidence="1 2">
    <name type="scientific">Tenacibaculum polynesiense</name>
    <dbReference type="NCBI Taxonomy" id="3137857"/>
    <lineage>
        <taxon>Bacteria</taxon>
        <taxon>Pseudomonadati</taxon>
        <taxon>Bacteroidota</taxon>
        <taxon>Flavobacteriia</taxon>
        <taxon>Flavobacteriales</taxon>
        <taxon>Flavobacteriaceae</taxon>
        <taxon>Tenacibaculum</taxon>
    </lineage>
</organism>
<proteinExistence type="predicted"/>
<comment type="caution">
    <text evidence="1">The sequence shown here is derived from an EMBL/GenBank/DDBJ whole genome shotgun (WGS) entry which is preliminary data.</text>
</comment>
<protein>
    <submittedName>
        <fullName evidence="1">Uncharacterized protein</fullName>
    </submittedName>
</protein>